<accession>A0A2J8ABE0</accession>
<dbReference type="Pfam" id="PF04134">
    <property type="entry name" value="DCC1-like"/>
    <property type="match status" value="1"/>
</dbReference>
<dbReference type="PANTHER" id="PTHR34290">
    <property type="entry name" value="SI:CH73-390P7.2"/>
    <property type="match status" value="1"/>
</dbReference>
<comment type="caution">
    <text evidence="5">The sequence shown here is derived from an EMBL/GenBank/DDBJ whole genome shotgun (WGS) entry which is preliminary data.</text>
</comment>
<dbReference type="OrthoDB" id="548311at2759"/>
<reference evidence="5 6" key="1">
    <citation type="journal article" date="2017" name="Mol. Biol. Evol.">
        <title>The 4-celled Tetrabaena socialis nuclear genome reveals the essential components for genetic control of cell number at the origin of multicellularity in the volvocine lineage.</title>
        <authorList>
            <person name="Featherston J."/>
            <person name="Arakaki Y."/>
            <person name="Hanschen E.R."/>
            <person name="Ferris P.J."/>
            <person name="Michod R.E."/>
            <person name="Olson B.J.S.C."/>
            <person name="Nozaki H."/>
            <person name="Durand P.M."/>
        </authorList>
    </citation>
    <scope>NUCLEOTIDE SEQUENCE [LARGE SCALE GENOMIC DNA]</scope>
    <source>
        <strain evidence="5 6">NIES-571</strain>
    </source>
</reference>
<gene>
    <name evidence="5" type="ORF">TSOC_003536</name>
</gene>
<dbReference type="GO" id="GO:0015035">
    <property type="term" value="F:protein-disulfide reductase activity"/>
    <property type="evidence" value="ECO:0007669"/>
    <property type="project" value="InterPro"/>
</dbReference>
<protein>
    <recommendedName>
        <fullName evidence="1">magnesium chelatase</fullName>
        <ecNumber evidence="1">6.6.1.1</ecNumber>
    </recommendedName>
</protein>
<sequence>MVWAGSCVRVRGPTVARLARYSHDPAAEPLADCLRGTPPSPAVGPSASLAAAAGLLLARGGDFLPVLGGGGRLLGLTTPHPPTLARFGRLSLRSVAKACAALEAREKLNKDDLRMAVQLVILPRSIINDQPPPQDEQPPPPPPPPPPPQPRADALALPLSSPVSPHITDWIPKSVPWLFKYLYDGDCAVCRTFQATLEAMDGGAGRLAFVDISNQAFSALDHADINFKAAMETVHIISANGQLAFSLQLTSHLLWSP</sequence>
<dbReference type="EC" id="6.6.1.1" evidence="1"/>
<feature type="compositionally biased region" description="Pro residues" evidence="3">
    <location>
        <begin position="130"/>
        <end position="150"/>
    </location>
</feature>
<dbReference type="PANTHER" id="PTHR34290:SF2">
    <property type="entry name" value="OS04G0668800 PROTEIN"/>
    <property type="match status" value="1"/>
</dbReference>
<keyword evidence="6" id="KW-1185">Reference proteome</keyword>
<name>A0A2J8ABE0_9CHLO</name>
<evidence type="ECO:0000256" key="1">
    <source>
        <dbReference type="ARBA" id="ARBA00012825"/>
    </source>
</evidence>
<dbReference type="AlphaFoldDB" id="A0A2J8ABE0"/>
<proteinExistence type="predicted"/>
<dbReference type="InterPro" id="IPR041628">
    <property type="entry name" value="ChlI/MoxR_AAA_lid"/>
</dbReference>
<evidence type="ECO:0000313" key="6">
    <source>
        <dbReference type="Proteomes" id="UP000236333"/>
    </source>
</evidence>
<evidence type="ECO:0000256" key="2">
    <source>
        <dbReference type="ARBA" id="ARBA00023444"/>
    </source>
</evidence>
<feature type="region of interest" description="Disordered" evidence="3">
    <location>
        <begin position="127"/>
        <end position="156"/>
    </location>
</feature>
<feature type="domain" description="ChlI/MoxR AAA lid" evidence="4">
    <location>
        <begin position="88"/>
        <end position="137"/>
    </location>
</feature>
<organism evidence="5 6">
    <name type="scientific">Tetrabaena socialis</name>
    <dbReference type="NCBI Taxonomy" id="47790"/>
    <lineage>
        <taxon>Eukaryota</taxon>
        <taxon>Viridiplantae</taxon>
        <taxon>Chlorophyta</taxon>
        <taxon>core chlorophytes</taxon>
        <taxon>Chlorophyceae</taxon>
        <taxon>CS clade</taxon>
        <taxon>Chlamydomonadales</taxon>
        <taxon>Tetrabaenaceae</taxon>
        <taxon>Tetrabaena</taxon>
    </lineage>
</organism>
<dbReference type="Pfam" id="PF17863">
    <property type="entry name" value="AAA_lid_2"/>
    <property type="match status" value="1"/>
</dbReference>
<dbReference type="InterPro" id="IPR007263">
    <property type="entry name" value="DCC1-like"/>
</dbReference>
<evidence type="ECO:0000313" key="5">
    <source>
        <dbReference type="EMBL" id="PNH09817.1"/>
    </source>
</evidence>
<dbReference type="EMBL" id="PGGS01000077">
    <property type="protein sequence ID" value="PNH09817.1"/>
    <property type="molecule type" value="Genomic_DNA"/>
</dbReference>
<dbReference type="GO" id="GO:0016851">
    <property type="term" value="F:magnesium chelatase activity"/>
    <property type="evidence" value="ECO:0007669"/>
    <property type="project" value="UniProtKB-EC"/>
</dbReference>
<dbReference type="InterPro" id="IPR044691">
    <property type="entry name" value="DCC1_Trx"/>
</dbReference>
<dbReference type="Proteomes" id="UP000236333">
    <property type="component" value="Unassembled WGS sequence"/>
</dbReference>
<evidence type="ECO:0000256" key="3">
    <source>
        <dbReference type="SAM" id="MobiDB-lite"/>
    </source>
</evidence>
<comment type="pathway">
    <text evidence="2">Porphyrin-containing compound metabolism.</text>
</comment>
<evidence type="ECO:0000259" key="4">
    <source>
        <dbReference type="Pfam" id="PF17863"/>
    </source>
</evidence>